<name>A0ABP0H039_CLALP</name>
<organism evidence="1 2">
    <name type="scientific">Clavelina lepadiformis</name>
    <name type="common">Light-bulb sea squirt</name>
    <name type="synonym">Ascidia lepadiformis</name>
    <dbReference type="NCBI Taxonomy" id="159417"/>
    <lineage>
        <taxon>Eukaryota</taxon>
        <taxon>Metazoa</taxon>
        <taxon>Chordata</taxon>
        <taxon>Tunicata</taxon>
        <taxon>Ascidiacea</taxon>
        <taxon>Aplousobranchia</taxon>
        <taxon>Clavelinidae</taxon>
        <taxon>Clavelina</taxon>
    </lineage>
</organism>
<evidence type="ECO:0000313" key="1">
    <source>
        <dbReference type="EMBL" id="CAK8697361.1"/>
    </source>
</evidence>
<dbReference type="Proteomes" id="UP001642483">
    <property type="component" value="Unassembled WGS sequence"/>
</dbReference>
<gene>
    <name evidence="1" type="ORF">CVLEPA_LOCUS30603</name>
</gene>
<protein>
    <submittedName>
        <fullName evidence="1">Uncharacterized protein</fullName>
    </submittedName>
</protein>
<accession>A0ABP0H039</accession>
<evidence type="ECO:0000313" key="2">
    <source>
        <dbReference type="Proteomes" id="UP001642483"/>
    </source>
</evidence>
<reference evidence="1 2" key="1">
    <citation type="submission" date="2024-02" db="EMBL/GenBank/DDBJ databases">
        <authorList>
            <person name="Daric V."/>
            <person name="Darras S."/>
        </authorList>
    </citation>
    <scope>NUCLEOTIDE SEQUENCE [LARGE SCALE GENOMIC DNA]</scope>
</reference>
<dbReference type="EMBL" id="CAWYQH010000163">
    <property type="protein sequence ID" value="CAK8697361.1"/>
    <property type="molecule type" value="Genomic_DNA"/>
</dbReference>
<proteinExistence type="predicted"/>
<sequence length="81" mass="9240">MVLHTGGERSHTPPAALHSRILLLHPRDLGKNCLTLHSGLPYPFHFGRVDRASSDWNMTTLTYLKLQLMLKRPEVKNRILA</sequence>
<comment type="caution">
    <text evidence="1">The sequence shown here is derived from an EMBL/GenBank/DDBJ whole genome shotgun (WGS) entry which is preliminary data.</text>
</comment>
<keyword evidence="2" id="KW-1185">Reference proteome</keyword>